<evidence type="ECO:0000313" key="3">
    <source>
        <dbReference type="EMBL" id="MBU3066015.1"/>
    </source>
</evidence>
<organism evidence="3 4">
    <name type="scientific">Nocardia albiluteola</name>
    <dbReference type="NCBI Taxonomy" id="2842303"/>
    <lineage>
        <taxon>Bacteria</taxon>
        <taxon>Bacillati</taxon>
        <taxon>Actinomycetota</taxon>
        <taxon>Actinomycetes</taxon>
        <taxon>Mycobacteriales</taxon>
        <taxon>Nocardiaceae</taxon>
        <taxon>Nocardia</taxon>
    </lineage>
</organism>
<proteinExistence type="predicted"/>
<name>A0ABS6B8D9_9NOCA</name>
<gene>
    <name evidence="3" type="ORF">KO481_31430</name>
</gene>
<feature type="transmembrane region" description="Helical" evidence="2">
    <location>
        <begin position="54"/>
        <end position="78"/>
    </location>
</feature>
<evidence type="ECO:0000256" key="1">
    <source>
        <dbReference type="SAM" id="MobiDB-lite"/>
    </source>
</evidence>
<accession>A0ABS6B8D9</accession>
<keyword evidence="2" id="KW-0472">Membrane</keyword>
<dbReference type="Proteomes" id="UP000733379">
    <property type="component" value="Unassembled WGS sequence"/>
</dbReference>
<keyword evidence="2" id="KW-0812">Transmembrane</keyword>
<protein>
    <submittedName>
        <fullName evidence="3">Uncharacterized protein</fullName>
    </submittedName>
</protein>
<reference evidence="3 4" key="1">
    <citation type="submission" date="2021-06" db="EMBL/GenBank/DDBJ databases">
        <title>Actinomycetes sequencing.</title>
        <authorList>
            <person name="Shan Q."/>
        </authorList>
    </citation>
    <scope>NUCLEOTIDE SEQUENCE [LARGE SCALE GENOMIC DNA]</scope>
    <source>
        <strain evidence="3 4">NEAU-G5</strain>
    </source>
</reference>
<feature type="region of interest" description="Disordered" evidence="1">
    <location>
        <begin position="1"/>
        <end position="41"/>
    </location>
</feature>
<evidence type="ECO:0000256" key="2">
    <source>
        <dbReference type="SAM" id="Phobius"/>
    </source>
</evidence>
<evidence type="ECO:0000313" key="4">
    <source>
        <dbReference type="Proteomes" id="UP000733379"/>
    </source>
</evidence>
<dbReference type="EMBL" id="JAHKNI010000012">
    <property type="protein sequence ID" value="MBU3066015.1"/>
    <property type="molecule type" value="Genomic_DNA"/>
</dbReference>
<keyword evidence="2" id="KW-1133">Transmembrane helix</keyword>
<sequence>MATDDARPQPAAEAAPARDPEQSRDAEQSESAQSDSAPDRIRPEIQVALRNGHYALAVAILAAVAALVSAGVSAWASVHVAGTQLDRQERLAREQAIRADRVRGYSDFVVAFSDLEVQLGGVKAALQRTPPNRAGLDAAVAQVHAGLAPYERSYGSLQIVSSSMDPELDDMLAAQRALWEAPDSLGATLAYAHNHDIVTDADWPRVAAAGAAAIDRFVGDTAIDKFVAHARKDVGSG</sequence>
<keyword evidence="4" id="KW-1185">Reference proteome</keyword>
<feature type="compositionally biased region" description="Basic and acidic residues" evidence="1">
    <location>
        <begin position="16"/>
        <end position="27"/>
    </location>
</feature>
<dbReference type="RefSeq" id="WP_215922065.1">
    <property type="nucleotide sequence ID" value="NZ_JAHKNI010000012.1"/>
</dbReference>
<comment type="caution">
    <text evidence="3">The sequence shown here is derived from an EMBL/GenBank/DDBJ whole genome shotgun (WGS) entry which is preliminary data.</text>
</comment>